<gene>
    <name evidence="1" type="ORF">V6N11_047592</name>
</gene>
<dbReference type="Proteomes" id="UP001396334">
    <property type="component" value="Unassembled WGS sequence"/>
</dbReference>
<sequence>MAKPKSRTVAEPSRTGTFESLSRYVSLLRAVSISGQWALDKLGGGFKTNGVKTRELKQSREGHHCRTFCGEWQVLLLVDNVGVIVDALGQPVGGSLVFSRNLLSWDKATFSIPFFSDICLHNHVLLVQALEVFCHSSLIDLFRKAGVETVADEHFLSNSTTRAELLESAMKNIIRPLLIDDFTSATTQIAFEAKTKQRSRNEKVIEEDLLEARIPTSRIEGLY</sequence>
<proteinExistence type="predicted"/>
<organism evidence="1 2">
    <name type="scientific">Hibiscus sabdariffa</name>
    <name type="common">roselle</name>
    <dbReference type="NCBI Taxonomy" id="183260"/>
    <lineage>
        <taxon>Eukaryota</taxon>
        <taxon>Viridiplantae</taxon>
        <taxon>Streptophyta</taxon>
        <taxon>Embryophyta</taxon>
        <taxon>Tracheophyta</taxon>
        <taxon>Spermatophyta</taxon>
        <taxon>Magnoliopsida</taxon>
        <taxon>eudicotyledons</taxon>
        <taxon>Gunneridae</taxon>
        <taxon>Pentapetalae</taxon>
        <taxon>rosids</taxon>
        <taxon>malvids</taxon>
        <taxon>Malvales</taxon>
        <taxon>Malvaceae</taxon>
        <taxon>Malvoideae</taxon>
        <taxon>Hibiscus</taxon>
    </lineage>
</organism>
<evidence type="ECO:0000313" key="1">
    <source>
        <dbReference type="EMBL" id="KAK8976824.1"/>
    </source>
</evidence>
<accession>A0ABR2NKY0</accession>
<evidence type="ECO:0000313" key="2">
    <source>
        <dbReference type="Proteomes" id="UP001396334"/>
    </source>
</evidence>
<keyword evidence="2" id="KW-1185">Reference proteome</keyword>
<reference evidence="1 2" key="1">
    <citation type="journal article" date="2024" name="G3 (Bethesda)">
        <title>Genome assembly of Hibiscus sabdariffa L. provides insights into metabolisms of medicinal natural products.</title>
        <authorList>
            <person name="Kim T."/>
        </authorList>
    </citation>
    <scope>NUCLEOTIDE SEQUENCE [LARGE SCALE GENOMIC DNA]</scope>
    <source>
        <strain evidence="1">TK-2024</strain>
        <tissue evidence="1">Old leaves</tissue>
    </source>
</reference>
<name>A0ABR2NKY0_9ROSI</name>
<comment type="caution">
    <text evidence="1">The sequence shown here is derived from an EMBL/GenBank/DDBJ whole genome shotgun (WGS) entry which is preliminary data.</text>
</comment>
<dbReference type="EMBL" id="JBBPBN010000126">
    <property type="protein sequence ID" value="KAK8976824.1"/>
    <property type="molecule type" value="Genomic_DNA"/>
</dbReference>
<protein>
    <submittedName>
        <fullName evidence="1">Uncharacterized protein</fullName>
    </submittedName>
</protein>